<evidence type="ECO:0000313" key="1">
    <source>
        <dbReference type="EMBL" id="KAK7605084.1"/>
    </source>
</evidence>
<dbReference type="AlphaFoldDB" id="A0AAN9U304"/>
<protein>
    <submittedName>
        <fullName evidence="1">Uncharacterized protein</fullName>
    </submittedName>
</protein>
<name>A0AAN9U304_9HEMI</name>
<comment type="caution">
    <text evidence="1">The sequence shown here is derived from an EMBL/GenBank/DDBJ whole genome shotgun (WGS) entry which is preliminary data.</text>
</comment>
<dbReference type="EMBL" id="JBBCAQ010000002">
    <property type="protein sequence ID" value="KAK7605084.1"/>
    <property type="molecule type" value="Genomic_DNA"/>
</dbReference>
<keyword evidence="2" id="KW-1185">Reference proteome</keyword>
<organism evidence="1 2">
    <name type="scientific">Parthenolecanium corni</name>
    <dbReference type="NCBI Taxonomy" id="536013"/>
    <lineage>
        <taxon>Eukaryota</taxon>
        <taxon>Metazoa</taxon>
        <taxon>Ecdysozoa</taxon>
        <taxon>Arthropoda</taxon>
        <taxon>Hexapoda</taxon>
        <taxon>Insecta</taxon>
        <taxon>Pterygota</taxon>
        <taxon>Neoptera</taxon>
        <taxon>Paraneoptera</taxon>
        <taxon>Hemiptera</taxon>
        <taxon>Sternorrhyncha</taxon>
        <taxon>Coccoidea</taxon>
        <taxon>Coccidae</taxon>
        <taxon>Parthenolecanium</taxon>
    </lineage>
</organism>
<dbReference type="Proteomes" id="UP001367676">
    <property type="component" value="Unassembled WGS sequence"/>
</dbReference>
<sequence>MAETLIDRLSQQDVNIGHVAREFVRQFSADRSQLYFELADIICHLCEVPSFPQRTMKDGNVAAMENFLKRLRDPSTETIRNCMKELHSMEYWPNVMPFFNHVINDEWNLLSRATKFESIFIKFLRALTDAKLPTLRHLGLAIQLEFITVCSVEKTELLQNEHRLAVLKYAKSVLKRSFCDYDRQIWGYALSRMRLWFGRNALLLEDGVLKYLVDGTSDYLDSNSLQCVQISSELLDKHDDNKPLLADFISSLVRKLEPRLGTDDMKLFEMLCSLAIVLRTKYADVNKVDKFVDTVLQYTFAVDEPAKARIAANVFRRVELQNLSAFEQLRRIVQFLAPRNSVYVECFVATVMEDYEELLTNWVGLADALKRLTEMSEKEMLLLVILFVVHYKLKSEVPSIRGEDANGQAADDLKAVITKVFAPFLLSCCRENVSPRWRLMVAKLALYFDCDCLEPEHTTAVSYLFFATCVEEQSRVVLDKATMSVTFRLMVMVLEHGRHADQLIGIAGTVRKHIFVLERELRQYAPDYFVRCMNRVITISVYHSISPLEDEKCTYAIPVKLLQMELNSVDEILRSACHELAIKLSSDYVSTLLLELDSSASDGADIAARLERVQVVFSLVSDYLNRQFHSRIGELSFLALCMMVKALFSANVSESQRRTLFTDAISQSLVMYVKMALGNVQVTQVAVPEVGAETLKFMIAQFSDLILSDVLPLVNAYELLHAHCWNTSKVEDQLIEFLIKLLDCRFAHEVAQWILNFFAEYFKVVDHDSLVRLTTRARRLGQLLLPIRDSVQDVMKKFHKLGVDLALSLSVTRGGLSSVTFLLVLVEFSPCLLSEARKSCFEYLKPKRIRRDDLDAAKPYFNSLR</sequence>
<reference evidence="1 2" key="1">
    <citation type="submission" date="2024-03" db="EMBL/GenBank/DDBJ databases">
        <title>Adaptation during the transition from Ophiocordyceps entomopathogen to insect associate is accompanied by gene loss and intensified selection.</title>
        <authorList>
            <person name="Ward C.M."/>
            <person name="Onetto C.A."/>
            <person name="Borneman A.R."/>
        </authorList>
    </citation>
    <scope>NUCLEOTIDE SEQUENCE [LARGE SCALE GENOMIC DNA]</scope>
    <source>
        <strain evidence="1">AWRI1</strain>
        <tissue evidence="1">Single Adult Female</tissue>
    </source>
</reference>
<accession>A0AAN9U304</accession>
<evidence type="ECO:0000313" key="2">
    <source>
        <dbReference type="Proteomes" id="UP001367676"/>
    </source>
</evidence>
<gene>
    <name evidence="1" type="ORF">V9T40_006942</name>
</gene>
<proteinExistence type="predicted"/>